<dbReference type="SMART" id="SM00672">
    <property type="entry name" value="CAP10"/>
    <property type="match status" value="1"/>
</dbReference>
<dbReference type="Gene3D" id="3.40.50.300">
    <property type="entry name" value="P-loop containing nucleotide triphosphate hydrolases"/>
    <property type="match status" value="1"/>
</dbReference>
<evidence type="ECO:0000313" key="5">
    <source>
        <dbReference type="Proteomes" id="UP000640509"/>
    </source>
</evidence>
<gene>
    <name evidence="4" type="ORF">GCM10011402_11480</name>
</gene>
<name>A0ABQ1VFL7_9RHOB</name>
<reference evidence="5" key="1">
    <citation type="journal article" date="2019" name="Int. J. Syst. Evol. Microbiol.">
        <title>The Global Catalogue of Microorganisms (GCM) 10K type strain sequencing project: providing services to taxonomists for standard genome sequencing and annotation.</title>
        <authorList>
            <consortium name="The Broad Institute Genomics Platform"/>
            <consortium name="The Broad Institute Genome Sequencing Center for Infectious Disease"/>
            <person name="Wu L."/>
            <person name="Ma J."/>
        </authorList>
    </citation>
    <scope>NUCLEOTIDE SEQUENCE [LARGE SCALE GENOMIC DNA]</scope>
    <source>
        <strain evidence="5">CGMCC 1.15419</strain>
    </source>
</reference>
<keyword evidence="5" id="KW-1185">Reference proteome</keyword>
<feature type="region of interest" description="Disordered" evidence="2">
    <location>
        <begin position="230"/>
        <end position="249"/>
    </location>
</feature>
<evidence type="ECO:0000313" key="4">
    <source>
        <dbReference type="EMBL" id="GGF61234.1"/>
    </source>
</evidence>
<evidence type="ECO:0000256" key="1">
    <source>
        <dbReference type="ARBA" id="ARBA00022679"/>
    </source>
</evidence>
<evidence type="ECO:0000256" key="2">
    <source>
        <dbReference type="SAM" id="MobiDB-lite"/>
    </source>
</evidence>
<comment type="caution">
    <text evidence="4">The sequence shown here is derived from an EMBL/GenBank/DDBJ whole genome shotgun (WGS) entry which is preliminary data.</text>
</comment>
<accession>A0ABQ1VFL7</accession>
<dbReference type="InterPro" id="IPR051091">
    <property type="entry name" value="O-Glucosyltr/Glycosyltrsf_90"/>
</dbReference>
<feature type="domain" description="Glycosyl transferase CAP10" evidence="3">
    <location>
        <begin position="284"/>
        <end position="541"/>
    </location>
</feature>
<sequence>MARKFFQIGFNKCGTTFIAKLFQMNGYPAIHWAEGALAEDIAWSKLTGVKPLQPWADTVAFTDMESVRYLNMPIVEAFKEFRFLDESHPGSVFLLNTRRIEDWVISRYMHRGGSYARAYAQIRGVAVADLADLWAAEWEAHLADCRAYFADRAEFVEIDIDQATPGDYRDALAPWFDLRTCPPRPGAGARSRREGYLAGLSRMLTTPRTVDAPDSRAVSADIVRSALPTRVSPEGTAPSAGSIVDLDRGEVRDGGGKMLPVRRAPDGFFYAAPGSPRLLRIATMANDMAQAADRGSYVIETQPGFSGGTGPVLAPSRRTGAANVFLWPMPWIHRLGNYGYLGRPDRLDPPWAEKLDRAVFRGDLSGHVITKDGQPLRPLHQVVTDVLAGGPAADLRDATRVALVLRHQGSADIDAGLTPDARGARALDRAGLAHLIAARKGDDFLLSHRYLICPGATSGAEDFLPLANSNSVVLLEEDGWEIFARGAFQPWQHYIPLRPGAGDLPDRLAWARAHPGICQQISARARALCAVLADPKARREQLAAILRAYRSGTPATSAGLALQRSDA</sequence>
<evidence type="ECO:0000259" key="3">
    <source>
        <dbReference type="SMART" id="SM00672"/>
    </source>
</evidence>
<dbReference type="InterPro" id="IPR027417">
    <property type="entry name" value="P-loop_NTPase"/>
</dbReference>
<protein>
    <recommendedName>
        <fullName evidence="3">Glycosyl transferase CAP10 domain-containing protein</fullName>
    </recommendedName>
</protein>
<dbReference type="PANTHER" id="PTHR12203:SF35">
    <property type="entry name" value="PROTEIN O-GLUCOSYLTRANSFERASE 1"/>
    <property type="match status" value="1"/>
</dbReference>
<dbReference type="Proteomes" id="UP000640509">
    <property type="component" value="Unassembled WGS sequence"/>
</dbReference>
<keyword evidence="1" id="KW-0808">Transferase</keyword>
<organism evidence="4 5">
    <name type="scientific">Paracoccus acridae</name>
    <dbReference type="NCBI Taxonomy" id="1795310"/>
    <lineage>
        <taxon>Bacteria</taxon>
        <taxon>Pseudomonadati</taxon>
        <taxon>Pseudomonadota</taxon>
        <taxon>Alphaproteobacteria</taxon>
        <taxon>Rhodobacterales</taxon>
        <taxon>Paracoccaceae</taxon>
        <taxon>Paracoccus</taxon>
    </lineage>
</organism>
<dbReference type="EMBL" id="BMIV01000003">
    <property type="protein sequence ID" value="GGF61234.1"/>
    <property type="molecule type" value="Genomic_DNA"/>
</dbReference>
<dbReference type="Pfam" id="PF05686">
    <property type="entry name" value="Glyco_transf_90"/>
    <property type="match status" value="1"/>
</dbReference>
<proteinExistence type="predicted"/>
<dbReference type="InterPro" id="IPR006598">
    <property type="entry name" value="CAP10"/>
</dbReference>
<dbReference type="PANTHER" id="PTHR12203">
    <property type="entry name" value="KDEL LYS-ASP-GLU-LEU CONTAINING - RELATED"/>
    <property type="match status" value="1"/>
</dbReference>
<dbReference type="SUPFAM" id="SSF52540">
    <property type="entry name" value="P-loop containing nucleoside triphosphate hydrolases"/>
    <property type="match status" value="1"/>
</dbReference>